<evidence type="ECO:0000256" key="1">
    <source>
        <dbReference type="SAM" id="Phobius"/>
    </source>
</evidence>
<gene>
    <name evidence="2" type="ORF">EK21DRAFT_109874</name>
</gene>
<evidence type="ECO:0000313" key="3">
    <source>
        <dbReference type="Proteomes" id="UP000799777"/>
    </source>
</evidence>
<dbReference type="PANTHER" id="PTHR37577:SF1">
    <property type="entry name" value="INTEGRAL MEMBRANE PROTEIN"/>
    <property type="match status" value="1"/>
</dbReference>
<name>A0A9P4HF86_9PLEO</name>
<accession>A0A9P4HF86</accession>
<dbReference type="PANTHER" id="PTHR37577">
    <property type="entry name" value="INTEGRAL MEMBRANE PROTEIN"/>
    <property type="match status" value="1"/>
</dbReference>
<reference evidence="2" key="1">
    <citation type="journal article" date="2020" name="Stud. Mycol.">
        <title>101 Dothideomycetes genomes: a test case for predicting lifestyles and emergence of pathogens.</title>
        <authorList>
            <person name="Haridas S."/>
            <person name="Albert R."/>
            <person name="Binder M."/>
            <person name="Bloem J."/>
            <person name="Labutti K."/>
            <person name="Salamov A."/>
            <person name="Andreopoulos B."/>
            <person name="Baker S."/>
            <person name="Barry K."/>
            <person name="Bills G."/>
            <person name="Bluhm B."/>
            <person name="Cannon C."/>
            <person name="Castanera R."/>
            <person name="Culley D."/>
            <person name="Daum C."/>
            <person name="Ezra D."/>
            <person name="Gonzalez J."/>
            <person name="Henrissat B."/>
            <person name="Kuo A."/>
            <person name="Liang C."/>
            <person name="Lipzen A."/>
            <person name="Lutzoni F."/>
            <person name="Magnuson J."/>
            <person name="Mondo S."/>
            <person name="Nolan M."/>
            <person name="Ohm R."/>
            <person name="Pangilinan J."/>
            <person name="Park H.-J."/>
            <person name="Ramirez L."/>
            <person name="Alfaro M."/>
            <person name="Sun H."/>
            <person name="Tritt A."/>
            <person name="Yoshinaga Y."/>
            <person name="Zwiers L.-H."/>
            <person name="Turgeon B."/>
            <person name="Goodwin S."/>
            <person name="Spatafora J."/>
            <person name="Crous P."/>
            <person name="Grigoriev I."/>
        </authorList>
    </citation>
    <scope>NUCLEOTIDE SEQUENCE</scope>
    <source>
        <strain evidence="2">CBS 110217</strain>
    </source>
</reference>
<keyword evidence="1" id="KW-1133">Transmembrane helix</keyword>
<keyword evidence="3" id="KW-1185">Reference proteome</keyword>
<comment type="caution">
    <text evidence="2">The sequence shown here is derived from an EMBL/GenBank/DDBJ whole genome shotgun (WGS) entry which is preliminary data.</text>
</comment>
<organism evidence="2 3">
    <name type="scientific">Setomelanomma holmii</name>
    <dbReference type="NCBI Taxonomy" id="210430"/>
    <lineage>
        <taxon>Eukaryota</taxon>
        <taxon>Fungi</taxon>
        <taxon>Dikarya</taxon>
        <taxon>Ascomycota</taxon>
        <taxon>Pezizomycotina</taxon>
        <taxon>Dothideomycetes</taxon>
        <taxon>Pleosporomycetidae</taxon>
        <taxon>Pleosporales</taxon>
        <taxon>Pleosporineae</taxon>
        <taxon>Phaeosphaeriaceae</taxon>
        <taxon>Setomelanomma</taxon>
    </lineage>
</organism>
<feature type="transmembrane region" description="Helical" evidence="1">
    <location>
        <begin position="138"/>
        <end position="161"/>
    </location>
</feature>
<feature type="transmembrane region" description="Helical" evidence="1">
    <location>
        <begin position="29"/>
        <end position="52"/>
    </location>
</feature>
<dbReference type="InterPro" id="IPR053018">
    <property type="entry name" value="Elsinochrome_Biosynth-Asso"/>
</dbReference>
<feature type="transmembrane region" description="Helical" evidence="1">
    <location>
        <begin position="104"/>
        <end position="126"/>
    </location>
</feature>
<evidence type="ECO:0000313" key="2">
    <source>
        <dbReference type="EMBL" id="KAF2032495.1"/>
    </source>
</evidence>
<dbReference type="AlphaFoldDB" id="A0A9P4HF86"/>
<keyword evidence="1" id="KW-0472">Membrane</keyword>
<feature type="transmembrane region" description="Helical" evidence="1">
    <location>
        <begin position="248"/>
        <end position="275"/>
    </location>
</feature>
<feature type="transmembrane region" description="Helical" evidence="1">
    <location>
        <begin position="181"/>
        <end position="201"/>
    </location>
</feature>
<protein>
    <submittedName>
        <fullName evidence="2">Uncharacterized protein</fullName>
    </submittedName>
</protein>
<dbReference type="Proteomes" id="UP000799777">
    <property type="component" value="Unassembled WGS sequence"/>
</dbReference>
<sequence length="337" mass="37172">MAPPWVTFDSVAAYNGDCASGAEPDIAGLGVVLSFIIASVMTTIASIIAMVLDQAFDSKGRFTLHAPIKYIRERFLDTEWKRDYAGWIKVAQNSFTVQGAHFVLILYICALSSSSHLAALITLRKYFRKYKLIAKIRLTLVIVFALFLLSSMIAAICMPPTIVEHSDGVTEKRSRAQRLSFLVPLGLILVGFSTALVCILYDPKRKGTASRASDSPSESVRGLVRRVTDPKSRPPLDIKLPAHFGLRLLYYLFLNPLIAFVMQILLAILSAILVLSQKFAAPKDAKKFCGLQDEGENVWGFGQTLSVVMLLLPAMSACQTYLEGRQDISEGFTRAKD</sequence>
<dbReference type="OrthoDB" id="5427664at2759"/>
<proteinExistence type="predicted"/>
<keyword evidence="1" id="KW-0812">Transmembrane</keyword>
<dbReference type="EMBL" id="ML978172">
    <property type="protein sequence ID" value="KAF2032495.1"/>
    <property type="molecule type" value="Genomic_DNA"/>
</dbReference>